<dbReference type="Pfam" id="PF07731">
    <property type="entry name" value="Cu-oxidase_2"/>
    <property type="match status" value="1"/>
</dbReference>
<proteinExistence type="inferred from homology"/>
<accession>A0ABQ2LLD1</accession>
<dbReference type="InterPro" id="IPR033138">
    <property type="entry name" value="Cu_oxidase_CS"/>
</dbReference>
<organism evidence="7 8">
    <name type="scientific">Streptomyces lasiicapitis</name>
    <dbReference type="NCBI Taxonomy" id="1923961"/>
    <lineage>
        <taxon>Bacteria</taxon>
        <taxon>Bacillati</taxon>
        <taxon>Actinomycetota</taxon>
        <taxon>Actinomycetes</taxon>
        <taxon>Kitasatosporales</taxon>
        <taxon>Streptomycetaceae</taxon>
        <taxon>Streptomyces</taxon>
    </lineage>
</organism>
<dbReference type="PROSITE" id="PS00079">
    <property type="entry name" value="MULTICOPPER_OXIDASE1"/>
    <property type="match status" value="1"/>
</dbReference>
<dbReference type="Proteomes" id="UP000656881">
    <property type="component" value="Unassembled WGS sequence"/>
</dbReference>
<evidence type="ECO:0000256" key="3">
    <source>
        <dbReference type="ARBA" id="ARBA00023002"/>
    </source>
</evidence>
<dbReference type="EMBL" id="BMNG01000003">
    <property type="protein sequence ID" value="GGO39169.1"/>
    <property type="molecule type" value="Genomic_DNA"/>
</dbReference>
<feature type="compositionally biased region" description="Basic and acidic residues" evidence="4">
    <location>
        <begin position="44"/>
        <end position="54"/>
    </location>
</feature>
<feature type="region of interest" description="Disordered" evidence="4">
    <location>
        <begin position="135"/>
        <end position="158"/>
    </location>
</feature>
<dbReference type="InterPro" id="IPR011706">
    <property type="entry name" value="Cu-oxidase_C"/>
</dbReference>
<evidence type="ECO:0000256" key="4">
    <source>
        <dbReference type="SAM" id="MobiDB-lite"/>
    </source>
</evidence>
<dbReference type="InterPro" id="IPR008972">
    <property type="entry name" value="Cupredoxin"/>
</dbReference>
<dbReference type="CDD" id="cd13892">
    <property type="entry name" value="CuRO_3_PHS"/>
    <property type="match status" value="1"/>
</dbReference>
<keyword evidence="8" id="KW-1185">Reference proteome</keyword>
<keyword evidence="3" id="KW-0560">Oxidoreductase</keyword>
<dbReference type="NCBIfam" id="NF045554">
    <property type="entry name" value="AmiPhnlOxPhsA"/>
    <property type="match status" value="1"/>
</dbReference>
<feature type="domain" description="Plastocyanin-like" evidence="6">
    <location>
        <begin position="168"/>
        <end position="237"/>
    </location>
</feature>
<dbReference type="SUPFAM" id="SSF49503">
    <property type="entry name" value="Cupredoxins"/>
    <property type="match status" value="3"/>
</dbReference>
<dbReference type="PANTHER" id="PTHR48267:SF1">
    <property type="entry name" value="BILIRUBIN OXIDASE"/>
    <property type="match status" value="1"/>
</dbReference>
<dbReference type="PROSITE" id="PS00080">
    <property type="entry name" value="MULTICOPPER_OXIDASE2"/>
    <property type="match status" value="1"/>
</dbReference>
<evidence type="ECO:0000259" key="5">
    <source>
        <dbReference type="Pfam" id="PF07731"/>
    </source>
</evidence>
<comment type="similarity">
    <text evidence="1">Belongs to the multicopper oxidase family.</text>
</comment>
<evidence type="ECO:0000256" key="1">
    <source>
        <dbReference type="ARBA" id="ARBA00010609"/>
    </source>
</evidence>
<comment type="caution">
    <text evidence="7">The sequence shown here is derived from an EMBL/GenBank/DDBJ whole genome shotgun (WGS) entry which is preliminary data.</text>
</comment>
<dbReference type="InterPro" id="IPR002355">
    <property type="entry name" value="Cu_oxidase_Cu_BS"/>
</dbReference>
<dbReference type="InterPro" id="IPR045087">
    <property type="entry name" value="Cu-oxidase_fam"/>
</dbReference>
<feature type="region of interest" description="Disordered" evidence="4">
    <location>
        <begin position="1"/>
        <end position="73"/>
    </location>
</feature>
<feature type="compositionally biased region" description="Low complexity" evidence="4">
    <location>
        <begin position="15"/>
        <end position="34"/>
    </location>
</feature>
<evidence type="ECO:0000313" key="8">
    <source>
        <dbReference type="Proteomes" id="UP000656881"/>
    </source>
</evidence>
<keyword evidence="2" id="KW-0479">Metal-binding</keyword>
<evidence type="ECO:0000259" key="6">
    <source>
        <dbReference type="Pfam" id="PF07732"/>
    </source>
</evidence>
<dbReference type="InterPro" id="IPR054642">
    <property type="entry name" value="AmiPhnlOxPhsA"/>
</dbReference>
<dbReference type="CDD" id="cd13844">
    <property type="entry name" value="CuRO_1_BOD_CotA_like"/>
    <property type="match status" value="1"/>
</dbReference>
<reference evidence="8" key="1">
    <citation type="journal article" date="2019" name="Int. J. Syst. Evol. Microbiol.">
        <title>The Global Catalogue of Microorganisms (GCM) 10K type strain sequencing project: providing services to taxonomists for standard genome sequencing and annotation.</title>
        <authorList>
            <consortium name="The Broad Institute Genomics Platform"/>
            <consortium name="The Broad Institute Genome Sequencing Center for Infectious Disease"/>
            <person name="Wu L."/>
            <person name="Ma J."/>
        </authorList>
    </citation>
    <scope>NUCLEOTIDE SEQUENCE [LARGE SCALE GENOMIC DNA]</scope>
    <source>
        <strain evidence="8">CGMCC 4.7349</strain>
    </source>
</reference>
<dbReference type="Gene3D" id="2.60.40.420">
    <property type="entry name" value="Cupredoxins - blue copper proteins"/>
    <property type="match status" value="3"/>
</dbReference>
<dbReference type="PANTHER" id="PTHR48267">
    <property type="entry name" value="CUPREDOXIN SUPERFAMILY PROTEIN"/>
    <property type="match status" value="1"/>
</dbReference>
<evidence type="ECO:0000256" key="2">
    <source>
        <dbReference type="ARBA" id="ARBA00022723"/>
    </source>
</evidence>
<dbReference type="InterPro" id="IPR011707">
    <property type="entry name" value="Cu-oxidase-like_N"/>
</dbReference>
<sequence>MTDIHTDIGTSSGFLAETETEATTETLGDEALAAPHRPGAVDDPTAHGSREPRELTPFAAPLTVPPLLRPAGGDVREETEIAVRPAWVRLHPQLPPTLMWGYDGCVPGPTIEVRRGERVRIAWTNRVPRESEFPVTAVEAPRTSPPPSTRPGREGIEPNKDVAALPAWTVTHLHGAQTGGGNDGWADNAVGFGDAQLSEYPNDHQAVQWWYHDHAMNITRWNVYAGLYGTYLVRDDEEDALQLPSGKREIPLLLADRNLDTDEDGRLTGRLLHKTTIVDPKNPETGKPVSLPFTGPYTTVNGRIWPYAEVAPGWYRFRLVNASNARTYDLVLVDEDNAPVPGVLHQIGSDGGLLPRPVPVGFDAALPTLTVAPAERFDLLVDFRSLAGKRVRLVNKGPNAAPGVPDPAGDVRYPHVMEFRVGKGAGARETFRLPEVLSGSFRPIGHGVPHGHRLIVLTPPATKGAGGHPEMWEMAEVKDPGSIKVPTDGVIQLRGPDGATKTYRRTARTFNDGLGFTIGEGAYEQWSFLNLAVNPNVTHPMHIHLADFQLLGRDTYDASGFDVTVGGTRSPIAHDPAKPIPLAPNERGWKDVFRVPGGQMLRVIGRFDGAYGRFMYHCHLLEHEDMGMMRPFVVMPKEALKFDHGGGHGGHDGHDSHDGGH</sequence>
<gene>
    <name evidence="7" type="primary">cotA</name>
    <name evidence="7" type="ORF">GCM10012286_15290</name>
</gene>
<dbReference type="Pfam" id="PF07732">
    <property type="entry name" value="Cu-oxidase_3"/>
    <property type="match status" value="2"/>
</dbReference>
<feature type="domain" description="Plastocyanin-like" evidence="5">
    <location>
        <begin position="506"/>
        <end position="637"/>
    </location>
</feature>
<feature type="domain" description="Plastocyanin-like" evidence="6">
    <location>
        <begin position="97"/>
        <end position="142"/>
    </location>
</feature>
<protein>
    <submittedName>
        <fullName evidence="7">Multicopper oxidase</fullName>
    </submittedName>
</protein>
<evidence type="ECO:0000313" key="7">
    <source>
        <dbReference type="EMBL" id="GGO39169.1"/>
    </source>
</evidence>
<name>A0ABQ2LLD1_9ACTN</name>